<dbReference type="AlphaFoldDB" id="A0A0D6N4K2"/>
<accession>A0A0D6N4K2</accession>
<accession>A0A6N3SMB9</accession>
<gene>
    <name evidence="2" type="ORF">Abci_011_228</name>
    <name evidence="3" type="ORF">ACI01nite_08040</name>
</gene>
<dbReference type="Proteomes" id="UP000321891">
    <property type="component" value="Unassembled WGS sequence"/>
</dbReference>
<dbReference type="EMBL" id="BJVU01000002">
    <property type="protein sequence ID" value="GEL58202.1"/>
    <property type="molecule type" value="Genomic_DNA"/>
</dbReference>
<evidence type="ECO:0008006" key="6">
    <source>
        <dbReference type="Google" id="ProtNLM"/>
    </source>
</evidence>
<evidence type="ECO:0000313" key="4">
    <source>
        <dbReference type="Proteomes" id="UP000032671"/>
    </source>
</evidence>
<feature type="chain" id="PRO_5030005768" description="Alginate export domain-containing protein" evidence="1">
    <location>
        <begin position="24"/>
        <end position="508"/>
    </location>
</feature>
<keyword evidence="5" id="KW-1185">Reference proteome</keyword>
<sequence length="508" mass="54849">MRRLVYSSLVLGAVASLSSYAKAEKTLVSVGGLTVQGGLDIGGAAFYLPDVNFGAGSYAPHSDGQYKRTKSPASGELYGKPILTGRWDWGHGVAVIGTASALGAATLGHGDGQIMSQTSGSPHSIYLEEANIGLTMPVRIAHAPHTLTVLGGRQAFIVDDGFLIGKGTYSAGRRGAWWYAPRFAFSGPGVIKLEGQSVRADAFMLESNTDNDIDRGYDRPKTKFVGFDVSWFTSTPGGHGGSVYAERASYVTLTYFHVRDADTSSGYDRSARADRNGMNVASLSWGGTLFPVKALGISKNFTFYGSFVAEQNSHAGNGYKSVEAYGMYFEPGYRFTMLPWQPKIFYRYTQFGGGKNPNGTVKRSYDTFFLYDGKRYCYGGYWPGEIVGMYLAPLSNLKVQQFDLTVTAPFHLMKPEDGLKLGVHYYNLSLLHPSGAGLRNVANHISDEVDVTAEYAMNATTSAALAGGMAFSGPSGKALAQAGLPGGYPMPKISRHSGILEFYFYKHF</sequence>
<protein>
    <recommendedName>
        <fullName evidence="6">Alginate export domain-containing protein</fullName>
    </recommendedName>
</protein>
<organism evidence="2 4">
    <name type="scientific">Acetobacter cibinongensis</name>
    <dbReference type="NCBI Taxonomy" id="146475"/>
    <lineage>
        <taxon>Bacteria</taxon>
        <taxon>Pseudomonadati</taxon>
        <taxon>Pseudomonadota</taxon>
        <taxon>Alphaproteobacteria</taxon>
        <taxon>Acetobacterales</taxon>
        <taxon>Acetobacteraceae</taxon>
        <taxon>Acetobacter</taxon>
    </lineage>
</organism>
<dbReference type="RefSeq" id="WP_048838512.1">
    <property type="nucleotide sequence ID" value="NZ_BAMV01000011.1"/>
</dbReference>
<keyword evidence="1" id="KW-0732">Signal</keyword>
<reference evidence="3 5" key="2">
    <citation type="submission" date="2019-07" db="EMBL/GenBank/DDBJ databases">
        <title>Whole genome shotgun sequence of Acetobacter cibinongensis NBRC 16605.</title>
        <authorList>
            <person name="Hosoyama A."/>
            <person name="Uohara A."/>
            <person name="Ohji S."/>
            <person name="Ichikawa N."/>
        </authorList>
    </citation>
    <scope>NUCLEOTIDE SEQUENCE [LARGE SCALE GENOMIC DNA]</scope>
    <source>
        <strain evidence="3 5">NBRC 16605</strain>
    </source>
</reference>
<dbReference type="STRING" id="1231339.Abci_011_228"/>
<dbReference type="Proteomes" id="UP000032671">
    <property type="component" value="Unassembled WGS sequence"/>
</dbReference>
<name>A0A0D6N4K2_9PROT</name>
<reference evidence="2 4" key="1">
    <citation type="submission" date="2012-11" db="EMBL/GenBank/DDBJ databases">
        <title>Whole genome sequence of Acetobacter cibinongensis 4H-1.</title>
        <authorList>
            <person name="Azuma Y."/>
            <person name="Higashiura N."/>
            <person name="Hirakawa H."/>
            <person name="Matsushita K."/>
        </authorList>
    </citation>
    <scope>NUCLEOTIDE SEQUENCE [LARGE SCALE GENOMIC DNA]</scope>
    <source>
        <strain evidence="2 4">4H-1</strain>
    </source>
</reference>
<proteinExistence type="predicted"/>
<evidence type="ECO:0000313" key="2">
    <source>
        <dbReference type="EMBL" id="GAN60498.1"/>
    </source>
</evidence>
<evidence type="ECO:0000256" key="1">
    <source>
        <dbReference type="SAM" id="SignalP"/>
    </source>
</evidence>
<evidence type="ECO:0000313" key="5">
    <source>
        <dbReference type="Proteomes" id="UP000321891"/>
    </source>
</evidence>
<evidence type="ECO:0000313" key="3">
    <source>
        <dbReference type="EMBL" id="GEL58202.1"/>
    </source>
</evidence>
<feature type="signal peptide" evidence="1">
    <location>
        <begin position="1"/>
        <end position="23"/>
    </location>
</feature>
<dbReference type="EMBL" id="BAMV01000011">
    <property type="protein sequence ID" value="GAN60498.1"/>
    <property type="molecule type" value="Genomic_DNA"/>
</dbReference>
<comment type="caution">
    <text evidence="2">The sequence shown here is derived from an EMBL/GenBank/DDBJ whole genome shotgun (WGS) entry which is preliminary data.</text>
</comment>